<proteinExistence type="predicted"/>
<dbReference type="Proteomes" id="UP001302274">
    <property type="component" value="Unassembled WGS sequence"/>
</dbReference>
<dbReference type="RefSeq" id="WP_323578583.1">
    <property type="nucleotide sequence ID" value="NZ_JAYGJQ010000003.1"/>
</dbReference>
<accession>A0ABU5W133</accession>
<dbReference type="Pfam" id="PF01381">
    <property type="entry name" value="HTH_3"/>
    <property type="match status" value="1"/>
</dbReference>
<organism evidence="2 3">
    <name type="scientific">Bacteriovorax antarcticus</name>
    <dbReference type="NCBI Taxonomy" id="3088717"/>
    <lineage>
        <taxon>Bacteria</taxon>
        <taxon>Pseudomonadati</taxon>
        <taxon>Bdellovibrionota</taxon>
        <taxon>Bacteriovoracia</taxon>
        <taxon>Bacteriovoracales</taxon>
        <taxon>Bacteriovoracaceae</taxon>
        <taxon>Bacteriovorax</taxon>
    </lineage>
</organism>
<name>A0ABU5W133_9BACT</name>
<reference evidence="2 3" key="1">
    <citation type="submission" date="2023-11" db="EMBL/GenBank/DDBJ databases">
        <title>A Novel Polar Bacteriovorax (B. antarcticus) Isolated from the Biocrust in Antarctica.</title>
        <authorList>
            <person name="Mun W."/>
            <person name="Choi S.Y."/>
            <person name="Mitchell R.J."/>
        </authorList>
    </citation>
    <scope>NUCLEOTIDE SEQUENCE [LARGE SCALE GENOMIC DNA]</scope>
    <source>
        <strain evidence="2 3">PP10</strain>
    </source>
</reference>
<keyword evidence="3" id="KW-1185">Reference proteome</keyword>
<evidence type="ECO:0000313" key="3">
    <source>
        <dbReference type="Proteomes" id="UP001302274"/>
    </source>
</evidence>
<protein>
    <submittedName>
        <fullName evidence="2">Helix-turn-helix transcriptional regulator</fullName>
    </submittedName>
</protein>
<evidence type="ECO:0000259" key="1">
    <source>
        <dbReference type="PROSITE" id="PS50943"/>
    </source>
</evidence>
<dbReference type="CDD" id="cd00093">
    <property type="entry name" value="HTH_XRE"/>
    <property type="match status" value="1"/>
</dbReference>
<dbReference type="EMBL" id="JAYGJQ010000003">
    <property type="protein sequence ID" value="MEA9358259.1"/>
    <property type="molecule type" value="Genomic_DNA"/>
</dbReference>
<dbReference type="InterPro" id="IPR001387">
    <property type="entry name" value="Cro/C1-type_HTH"/>
</dbReference>
<dbReference type="Gene3D" id="1.10.260.40">
    <property type="entry name" value="lambda repressor-like DNA-binding domains"/>
    <property type="match status" value="1"/>
</dbReference>
<comment type="caution">
    <text evidence="2">The sequence shown here is derived from an EMBL/GenBank/DDBJ whole genome shotgun (WGS) entry which is preliminary data.</text>
</comment>
<gene>
    <name evidence="2" type="ORF">SHI21_18635</name>
</gene>
<dbReference type="PROSITE" id="PS50943">
    <property type="entry name" value="HTH_CROC1"/>
    <property type="match status" value="1"/>
</dbReference>
<evidence type="ECO:0000313" key="2">
    <source>
        <dbReference type="EMBL" id="MEA9358259.1"/>
    </source>
</evidence>
<dbReference type="SMART" id="SM00530">
    <property type="entry name" value="HTH_XRE"/>
    <property type="match status" value="1"/>
</dbReference>
<dbReference type="SUPFAM" id="SSF47413">
    <property type="entry name" value="lambda repressor-like DNA-binding domains"/>
    <property type="match status" value="1"/>
</dbReference>
<dbReference type="InterPro" id="IPR010982">
    <property type="entry name" value="Lambda_DNA-bd_dom_sf"/>
</dbReference>
<feature type="domain" description="HTH cro/C1-type" evidence="1">
    <location>
        <begin position="13"/>
        <end position="67"/>
    </location>
</feature>
<sequence length="277" mass="31662">MSKEINSSIAVLFKSTRKFHRLQQTEFSAILGVTQGTISKIEAGSMSPELGLWFKFLRAFNIQDPYCFTYYGLELNESAFQNLKTEGAALASGFDFSKGNYIFSVRKIRPLFDFLVKNHSKTFEAFLKQNGIAKEIFYILNHPITTELADTFFSFLEDNKINAKSVALLDLNFDHALGRQMKQLASSESVADLFTIINNDEDSILEYEFTGTKGEYFVNLKKKNLPFMKSLEKSDLVMNYSFLYPFHVMKSTKSIKGTGPAIHEIKKDQRWQVTYAS</sequence>